<sequence length="321" mass="33950">MKRLIMCSAMALTLAGCGGGGDGAEAGDEAGAAGRTLSGNASAEEVAEATRGNVSCPPRIATQRPAGAPVDDVVGVRPGMSWDEAANVVQCDNPMLVVTENSSRKYRIETHGAKIRHGFDAKFAEARVEKTGQEIVREMQRNAMRRANNAYEAPLQPGQTRYYVGTMGLPGQERVISVAREEYYPEGQSPTVASVEQALIAKYGTPTSQADNGPRRSLSWKYDPTGRLVTETSPLYHSCSLNPSPDSGTSLSPDCGVTVAADIRRSTDNPGLAHSLAVASQNGAAGYAAIENTEQALARADQERQASELQQADQGAARPKL</sequence>
<organism evidence="2 3">
    <name type="scientific">Sphingobium lignivorans</name>
    <dbReference type="NCBI Taxonomy" id="2735886"/>
    <lineage>
        <taxon>Bacteria</taxon>
        <taxon>Pseudomonadati</taxon>
        <taxon>Pseudomonadota</taxon>
        <taxon>Alphaproteobacteria</taxon>
        <taxon>Sphingomonadales</taxon>
        <taxon>Sphingomonadaceae</taxon>
        <taxon>Sphingobium</taxon>
    </lineage>
</organism>
<dbReference type="PROSITE" id="PS51257">
    <property type="entry name" value="PROKAR_LIPOPROTEIN"/>
    <property type="match status" value="1"/>
</dbReference>
<evidence type="ECO:0008006" key="4">
    <source>
        <dbReference type="Google" id="ProtNLM"/>
    </source>
</evidence>
<gene>
    <name evidence="2" type="ORF">HNP60_002867</name>
</gene>
<evidence type="ECO:0000256" key="1">
    <source>
        <dbReference type="SAM" id="MobiDB-lite"/>
    </source>
</evidence>
<keyword evidence="3" id="KW-1185">Reference proteome</keyword>
<comment type="caution">
    <text evidence="2">The sequence shown here is derived from an EMBL/GenBank/DDBJ whole genome shotgun (WGS) entry which is preliminary data.</text>
</comment>
<dbReference type="Proteomes" id="UP001138540">
    <property type="component" value="Unassembled WGS sequence"/>
</dbReference>
<evidence type="ECO:0000313" key="2">
    <source>
        <dbReference type="EMBL" id="MBB5986893.1"/>
    </source>
</evidence>
<reference evidence="2 3" key="1">
    <citation type="submission" date="2020-08" db="EMBL/GenBank/DDBJ databases">
        <title>Exploring microbial biodiversity for novel pathways involved in the catabolism of aromatic compounds derived from lignin.</title>
        <authorList>
            <person name="Elkins J."/>
        </authorList>
    </citation>
    <scope>NUCLEOTIDE SEQUENCE [LARGE SCALE GENOMIC DNA]</scope>
    <source>
        <strain evidence="2 3">B1D3A</strain>
    </source>
</reference>
<dbReference type="RefSeq" id="WP_184154935.1">
    <property type="nucleotide sequence ID" value="NZ_JACHKA010000001.1"/>
</dbReference>
<proteinExistence type="predicted"/>
<protein>
    <recommendedName>
        <fullName evidence="4">Lipoprotein</fullName>
    </recommendedName>
</protein>
<feature type="region of interest" description="Disordered" evidence="1">
    <location>
        <begin position="296"/>
        <end position="321"/>
    </location>
</feature>
<accession>A0ABR6NHX5</accession>
<evidence type="ECO:0000313" key="3">
    <source>
        <dbReference type="Proteomes" id="UP001138540"/>
    </source>
</evidence>
<dbReference type="EMBL" id="JACHKA010000001">
    <property type="protein sequence ID" value="MBB5986893.1"/>
    <property type="molecule type" value="Genomic_DNA"/>
</dbReference>
<name>A0ABR6NHX5_9SPHN</name>